<comment type="caution">
    <text evidence="1">The sequence shown here is derived from an EMBL/GenBank/DDBJ whole genome shotgun (WGS) entry which is preliminary data.</text>
</comment>
<organism evidence="1 2">
    <name type="scientific">Trichonephila clavipes</name>
    <name type="common">Golden silk orbweaver</name>
    <name type="synonym">Nephila clavipes</name>
    <dbReference type="NCBI Taxonomy" id="2585209"/>
    <lineage>
        <taxon>Eukaryota</taxon>
        <taxon>Metazoa</taxon>
        <taxon>Ecdysozoa</taxon>
        <taxon>Arthropoda</taxon>
        <taxon>Chelicerata</taxon>
        <taxon>Arachnida</taxon>
        <taxon>Araneae</taxon>
        <taxon>Araneomorphae</taxon>
        <taxon>Entelegynae</taxon>
        <taxon>Araneoidea</taxon>
        <taxon>Nephilidae</taxon>
        <taxon>Trichonephila</taxon>
    </lineage>
</organism>
<keyword evidence="2" id="KW-1185">Reference proteome</keyword>
<gene>
    <name evidence="1" type="ORF">TNCV_1467481</name>
</gene>
<accession>A0A8X6RX20</accession>
<evidence type="ECO:0000313" key="1">
    <source>
        <dbReference type="EMBL" id="GFY01756.1"/>
    </source>
</evidence>
<dbReference type="AlphaFoldDB" id="A0A8X6RX20"/>
<name>A0A8X6RX20_TRICX</name>
<reference evidence="1" key="1">
    <citation type="submission" date="2020-08" db="EMBL/GenBank/DDBJ databases">
        <title>Multicomponent nature underlies the extraordinary mechanical properties of spider dragline silk.</title>
        <authorList>
            <person name="Kono N."/>
            <person name="Nakamura H."/>
            <person name="Mori M."/>
            <person name="Yoshida Y."/>
            <person name="Ohtoshi R."/>
            <person name="Malay A.D."/>
            <person name="Moran D.A.P."/>
            <person name="Tomita M."/>
            <person name="Numata K."/>
            <person name="Arakawa K."/>
        </authorList>
    </citation>
    <scope>NUCLEOTIDE SEQUENCE</scope>
</reference>
<evidence type="ECO:0000313" key="2">
    <source>
        <dbReference type="Proteomes" id="UP000887159"/>
    </source>
</evidence>
<proteinExistence type="predicted"/>
<dbReference type="Proteomes" id="UP000887159">
    <property type="component" value="Unassembled WGS sequence"/>
</dbReference>
<dbReference type="EMBL" id="BMAU01021230">
    <property type="protein sequence ID" value="GFY01756.1"/>
    <property type="molecule type" value="Genomic_DNA"/>
</dbReference>
<protein>
    <submittedName>
        <fullName evidence="1">Uncharacterized protein</fullName>
    </submittedName>
</protein>
<sequence length="171" mass="19170">MASDESNPLRGPSPIAHVLPYRARELLVGLKLTSLKQRWLYDYKWLESGIPGLESTPNKRYCLQEGRLSLPQSIDICTGSLLGIEREKTYVDNGSSACSDESKCTRYSDSRRVFTWRENGAHFHPSYAPKIDIFGGKGILACGGIMLRSRTPLYAFDASTVNSQHNRDDIL</sequence>